<keyword evidence="2" id="KW-1003">Cell membrane</keyword>
<dbReference type="OrthoDB" id="582337at2"/>
<evidence type="ECO:0000256" key="3">
    <source>
        <dbReference type="ARBA" id="ARBA00022692"/>
    </source>
</evidence>
<gene>
    <name evidence="8" type="ORF">EBO34_15880</name>
</gene>
<evidence type="ECO:0000256" key="2">
    <source>
        <dbReference type="ARBA" id="ARBA00022475"/>
    </source>
</evidence>
<evidence type="ECO:0000313" key="9">
    <source>
        <dbReference type="Proteomes" id="UP000278746"/>
    </source>
</evidence>
<dbReference type="Pfam" id="PF02656">
    <property type="entry name" value="DUF202"/>
    <property type="match status" value="1"/>
</dbReference>
<dbReference type="GO" id="GO:0005886">
    <property type="term" value="C:plasma membrane"/>
    <property type="evidence" value="ECO:0007669"/>
    <property type="project" value="UniProtKB-SubCell"/>
</dbReference>
<evidence type="ECO:0000256" key="5">
    <source>
        <dbReference type="ARBA" id="ARBA00023136"/>
    </source>
</evidence>
<dbReference type="Proteomes" id="UP000278746">
    <property type="component" value="Unassembled WGS sequence"/>
</dbReference>
<dbReference type="PANTHER" id="PTHR34187:SF2">
    <property type="entry name" value="DUF202 DOMAIN-CONTAINING PROTEIN"/>
    <property type="match status" value="1"/>
</dbReference>
<keyword evidence="3 6" id="KW-0812">Transmembrane</keyword>
<organism evidence="8 9">
    <name type="scientific">Alteribacter keqinensis</name>
    <dbReference type="NCBI Taxonomy" id="2483800"/>
    <lineage>
        <taxon>Bacteria</taxon>
        <taxon>Bacillati</taxon>
        <taxon>Bacillota</taxon>
        <taxon>Bacilli</taxon>
        <taxon>Bacillales</taxon>
        <taxon>Bacillaceae</taxon>
        <taxon>Alteribacter</taxon>
    </lineage>
</organism>
<name>A0A3M7TN74_9BACI</name>
<keyword evidence="4 6" id="KW-1133">Transmembrane helix</keyword>
<dbReference type="RefSeq" id="WP_122900392.1">
    <property type="nucleotide sequence ID" value="NZ_RHIB01000003.1"/>
</dbReference>
<sequence length="125" mass="13945">MEKNPDSKTLESQYIQQHLANERTFLAWVRTALALKGIGFLATSLHFTTLMHEHYSYTLAITISVASFTAGLLIISTALYLYLRNRKAINAQQFTSSSVAIVSISIVVILVLFLLLTYFLTSSTP</sequence>
<feature type="transmembrane region" description="Helical" evidence="6">
    <location>
        <begin position="25"/>
        <end position="47"/>
    </location>
</feature>
<keyword evidence="9" id="KW-1185">Reference proteome</keyword>
<feature type="domain" description="DUF202" evidence="7">
    <location>
        <begin position="17"/>
        <end position="88"/>
    </location>
</feature>
<evidence type="ECO:0000256" key="6">
    <source>
        <dbReference type="SAM" id="Phobius"/>
    </source>
</evidence>
<feature type="transmembrane region" description="Helical" evidence="6">
    <location>
        <begin position="94"/>
        <end position="120"/>
    </location>
</feature>
<dbReference type="PANTHER" id="PTHR34187">
    <property type="entry name" value="FGR18P"/>
    <property type="match status" value="1"/>
</dbReference>
<accession>A0A3M7TN74</accession>
<feature type="transmembrane region" description="Helical" evidence="6">
    <location>
        <begin position="59"/>
        <end position="82"/>
    </location>
</feature>
<dbReference type="InterPro" id="IPR052053">
    <property type="entry name" value="IM_YidH-like"/>
</dbReference>
<keyword evidence="5 6" id="KW-0472">Membrane</keyword>
<dbReference type="EMBL" id="RHIB01000003">
    <property type="protein sequence ID" value="RNA66694.1"/>
    <property type="molecule type" value="Genomic_DNA"/>
</dbReference>
<comment type="caution">
    <text evidence="8">The sequence shown here is derived from an EMBL/GenBank/DDBJ whole genome shotgun (WGS) entry which is preliminary data.</text>
</comment>
<comment type="subcellular location">
    <subcellularLocation>
        <location evidence="1">Cell membrane</location>
        <topology evidence="1">Multi-pass membrane protein</topology>
    </subcellularLocation>
</comment>
<dbReference type="InterPro" id="IPR003807">
    <property type="entry name" value="DUF202"/>
</dbReference>
<evidence type="ECO:0000259" key="7">
    <source>
        <dbReference type="Pfam" id="PF02656"/>
    </source>
</evidence>
<evidence type="ECO:0000256" key="1">
    <source>
        <dbReference type="ARBA" id="ARBA00004651"/>
    </source>
</evidence>
<dbReference type="AlphaFoldDB" id="A0A3M7TN74"/>
<evidence type="ECO:0000313" key="8">
    <source>
        <dbReference type="EMBL" id="RNA66694.1"/>
    </source>
</evidence>
<proteinExistence type="predicted"/>
<evidence type="ECO:0000256" key="4">
    <source>
        <dbReference type="ARBA" id="ARBA00022989"/>
    </source>
</evidence>
<protein>
    <submittedName>
        <fullName evidence="8">DUF202 domain-containing protein</fullName>
    </submittedName>
</protein>
<reference evidence="8 9" key="1">
    <citation type="submission" date="2018-10" db="EMBL/GenBank/DDBJ databases">
        <title>Bacillus Keqinensis sp. nov., a moderately halophilic bacterium isolated from a saline-alkaline lake.</title>
        <authorList>
            <person name="Wang H."/>
        </authorList>
    </citation>
    <scope>NUCLEOTIDE SEQUENCE [LARGE SCALE GENOMIC DNA]</scope>
    <source>
        <strain evidence="8 9">KQ-3</strain>
    </source>
</reference>